<name>A0A1Y5TFF3_9RHOB</name>
<keyword evidence="1" id="KW-1133">Transmembrane helix</keyword>
<dbReference type="EMBL" id="FWFQ01000033">
    <property type="protein sequence ID" value="SLN62834.1"/>
    <property type="molecule type" value="Genomic_DNA"/>
</dbReference>
<keyword evidence="1" id="KW-0812">Transmembrane</keyword>
<dbReference type="AlphaFoldDB" id="A0A1Y5TFF3"/>
<evidence type="ECO:0000256" key="1">
    <source>
        <dbReference type="SAM" id="Phobius"/>
    </source>
</evidence>
<evidence type="ECO:0000313" key="2">
    <source>
        <dbReference type="EMBL" id="SLN62834.1"/>
    </source>
</evidence>
<accession>A0A1Y5TFF3</accession>
<proteinExistence type="predicted"/>
<keyword evidence="3" id="KW-1185">Reference proteome</keyword>
<keyword evidence="1" id="KW-0472">Membrane</keyword>
<feature type="transmembrane region" description="Helical" evidence="1">
    <location>
        <begin position="39"/>
        <end position="58"/>
    </location>
</feature>
<organism evidence="2 3">
    <name type="scientific">Pseudoruegeria aquimaris</name>
    <dbReference type="NCBI Taxonomy" id="393663"/>
    <lineage>
        <taxon>Bacteria</taxon>
        <taxon>Pseudomonadati</taxon>
        <taxon>Pseudomonadota</taxon>
        <taxon>Alphaproteobacteria</taxon>
        <taxon>Rhodobacterales</taxon>
        <taxon>Roseobacteraceae</taxon>
        <taxon>Pseudoruegeria</taxon>
    </lineage>
</organism>
<evidence type="ECO:0000313" key="3">
    <source>
        <dbReference type="Proteomes" id="UP000193409"/>
    </source>
</evidence>
<reference evidence="2 3" key="1">
    <citation type="submission" date="2017-03" db="EMBL/GenBank/DDBJ databases">
        <authorList>
            <person name="Afonso C.L."/>
            <person name="Miller P.J."/>
            <person name="Scott M.A."/>
            <person name="Spackman E."/>
            <person name="Goraichik I."/>
            <person name="Dimitrov K.M."/>
            <person name="Suarez D.L."/>
            <person name="Swayne D.E."/>
        </authorList>
    </citation>
    <scope>NUCLEOTIDE SEQUENCE [LARGE SCALE GENOMIC DNA]</scope>
    <source>
        <strain evidence="2 3">CECT 7680</strain>
    </source>
</reference>
<gene>
    <name evidence="2" type="ORF">PSA7680_03311</name>
</gene>
<sequence length="171" mass="18886">MSFVRKEVKAVFWRWREFLIGWVFAAAGIILVFRGLGFVPTLGMILGVTGALLAYAGVQRARFRLGEGGPGVVHVNEGRIAYYGPFSGGAVSVDGLSKVELDPVPDPAPHWVLRGIESPPLFIPANAEGVDALFDVFSSIKNFPMEQMLRYLTQPPAHPVVIWQKEQRMLH</sequence>
<protein>
    <submittedName>
        <fullName evidence="2">Uncharacterized protein</fullName>
    </submittedName>
</protein>
<dbReference type="Proteomes" id="UP000193409">
    <property type="component" value="Unassembled WGS sequence"/>
</dbReference>
<dbReference type="OrthoDB" id="7851333at2"/>
<feature type="transmembrane region" description="Helical" evidence="1">
    <location>
        <begin position="12"/>
        <end position="33"/>
    </location>
</feature>